<name>A0A4C1ZR31_EUMVA</name>
<keyword evidence="3" id="KW-1185">Reference proteome</keyword>
<gene>
    <name evidence="2" type="ORF">EVAR_59552_1</name>
</gene>
<feature type="compositionally biased region" description="Pro residues" evidence="1">
    <location>
        <begin position="66"/>
        <end position="76"/>
    </location>
</feature>
<accession>A0A4C1ZR31</accession>
<evidence type="ECO:0000313" key="3">
    <source>
        <dbReference type="Proteomes" id="UP000299102"/>
    </source>
</evidence>
<organism evidence="2 3">
    <name type="scientific">Eumeta variegata</name>
    <name type="common">Bagworm moth</name>
    <name type="synonym">Eumeta japonica</name>
    <dbReference type="NCBI Taxonomy" id="151549"/>
    <lineage>
        <taxon>Eukaryota</taxon>
        <taxon>Metazoa</taxon>
        <taxon>Ecdysozoa</taxon>
        <taxon>Arthropoda</taxon>
        <taxon>Hexapoda</taxon>
        <taxon>Insecta</taxon>
        <taxon>Pterygota</taxon>
        <taxon>Neoptera</taxon>
        <taxon>Endopterygota</taxon>
        <taxon>Lepidoptera</taxon>
        <taxon>Glossata</taxon>
        <taxon>Ditrysia</taxon>
        <taxon>Tineoidea</taxon>
        <taxon>Psychidae</taxon>
        <taxon>Oiketicinae</taxon>
        <taxon>Eumeta</taxon>
    </lineage>
</organism>
<evidence type="ECO:0000256" key="1">
    <source>
        <dbReference type="SAM" id="MobiDB-lite"/>
    </source>
</evidence>
<dbReference type="EMBL" id="BGZK01002162">
    <property type="protein sequence ID" value="GBP91351.1"/>
    <property type="molecule type" value="Genomic_DNA"/>
</dbReference>
<protein>
    <submittedName>
        <fullName evidence="2">Uncharacterized protein</fullName>
    </submittedName>
</protein>
<evidence type="ECO:0000313" key="2">
    <source>
        <dbReference type="EMBL" id="GBP91351.1"/>
    </source>
</evidence>
<comment type="caution">
    <text evidence="2">The sequence shown here is derived from an EMBL/GenBank/DDBJ whole genome shotgun (WGS) entry which is preliminary data.</text>
</comment>
<dbReference type="Proteomes" id="UP000299102">
    <property type="component" value="Unassembled WGS sequence"/>
</dbReference>
<proteinExistence type="predicted"/>
<dbReference type="AlphaFoldDB" id="A0A4C1ZR31"/>
<feature type="region of interest" description="Disordered" evidence="1">
    <location>
        <begin position="60"/>
        <end position="79"/>
    </location>
</feature>
<reference evidence="2 3" key="1">
    <citation type="journal article" date="2019" name="Commun. Biol.">
        <title>The bagworm genome reveals a unique fibroin gene that provides high tensile strength.</title>
        <authorList>
            <person name="Kono N."/>
            <person name="Nakamura H."/>
            <person name="Ohtoshi R."/>
            <person name="Tomita M."/>
            <person name="Numata K."/>
            <person name="Arakawa K."/>
        </authorList>
    </citation>
    <scope>NUCLEOTIDE SEQUENCE [LARGE SCALE GENOMIC DNA]</scope>
</reference>
<sequence>MKRDINNITKEEVVDTAFGSCKSAVDTSTSASALSAALSVFENRQLRGCRKLARIVNCTSPSPQWAEPPPQPPQPAPVTLHSYLKYDTVI</sequence>